<name>A0A518EN93_9BACT</name>
<dbReference type="EMBL" id="CP036434">
    <property type="protein sequence ID" value="QDV05557.1"/>
    <property type="molecule type" value="Genomic_DNA"/>
</dbReference>
<sequence>MNPELLIGRLEAFAYQLRNLVKDLPKDQARWRPAEGGLSVLEIVGHLCDRELLEFRPRLELTLRDPEKSWPRVEPDDGLEELNYNERELDREAERFQRERLKSVQWLRNLGAANWTSTHEHPKKGPVRAGDLLVSWASHDAHMMRAIAHRSFDLSQRDAPGFNSDYVGGWEGEPRP</sequence>
<evidence type="ECO:0000259" key="1">
    <source>
        <dbReference type="Pfam" id="PF12867"/>
    </source>
</evidence>
<dbReference type="InterPro" id="IPR034660">
    <property type="entry name" value="DinB/YfiT-like"/>
</dbReference>
<evidence type="ECO:0000313" key="3">
    <source>
        <dbReference type="Proteomes" id="UP000320390"/>
    </source>
</evidence>
<evidence type="ECO:0000313" key="2">
    <source>
        <dbReference type="EMBL" id="QDV05557.1"/>
    </source>
</evidence>
<dbReference type="Gene3D" id="1.20.120.450">
    <property type="entry name" value="dinb family like domain"/>
    <property type="match status" value="1"/>
</dbReference>
<protein>
    <submittedName>
        <fullName evidence="2">DinB superfamily protein</fullName>
    </submittedName>
</protein>
<keyword evidence="3" id="KW-1185">Reference proteome</keyword>
<dbReference type="Pfam" id="PF12867">
    <property type="entry name" value="DinB_2"/>
    <property type="match status" value="1"/>
</dbReference>
<dbReference type="Proteomes" id="UP000320390">
    <property type="component" value="Chromosome"/>
</dbReference>
<dbReference type="SUPFAM" id="SSF109854">
    <property type="entry name" value="DinB/YfiT-like putative metalloenzymes"/>
    <property type="match status" value="1"/>
</dbReference>
<dbReference type="InterPro" id="IPR024775">
    <property type="entry name" value="DinB-like"/>
</dbReference>
<accession>A0A518EN93</accession>
<reference evidence="2 3" key="1">
    <citation type="submission" date="2019-02" db="EMBL/GenBank/DDBJ databases">
        <title>Deep-cultivation of Planctomycetes and their phenomic and genomic characterization uncovers novel biology.</title>
        <authorList>
            <person name="Wiegand S."/>
            <person name="Jogler M."/>
            <person name="Boedeker C."/>
            <person name="Pinto D."/>
            <person name="Vollmers J."/>
            <person name="Rivas-Marin E."/>
            <person name="Kohn T."/>
            <person name="Peeters S.H."/>
            <person name="Heuer A."/>
            <person name="Rast P."/>
            <person name="Oberbeckmann S."/>
            <person name="Bunk B."/>
            <person name="Jeske O."/>
            <person name="Meyerdierks A."/>
            <person name="Storesund J.E."/>
            <person name="Kallscheuer N."/>
            <person name="Luecker S."/>
            <person name="Lage O.M."/>
            <person name="Pohl T."/>
            <person name="Merkel B.J."/>
            <person name="Hornburger P."/>
            <person name="Mueller R.-W."/>
            <person name="Bruemmer F."/>
            <person name="Labrenz M."/>
            <person name="Spormann A.M."/>
            <person name="Op den Camp H."/>
            <person name="Overmann J."/>
            <person name="Amann R."/>
            <person name="Jetten M.S.M."/>
            <person name="Mascher T."/>
            <person name="Medema M.H."/>
            <person name="Devos D.P."/>
            <person name="Kaster A.-K."/>
            <person name="Ovreas L."/>
            <person name="Rohde M."/>
            <person name="Galperin M.Y."/>
            <person name="Jogler C."/>
        </authorList>
    </citation>
    <scope>NUCLEOTIDE SEQUENCE [LARGE SCALE GENOMIC DNA]</scope>
    <source>
        <strain evidence="2 3">Poly30</strain>
    </source>
</reference>
<gene>
    <name evidence="2" type="ORF">Poly30_10550</name>
</gene>
<proteinExistence type="predicted"/>
<organism evidence="2 3">
    <name type="scientific">Saltatorellus ferox</name>
    <dbReference type="NCBI Taxonomy" id="2528018"/>
    <lineage>
        <taxon>Bacteria</taxon>
        <taxon>Pseudomonadati</taxon>
        <taxon>Planctomycetota</taxon>
        <taxon>Planctomycetia</taxon>
        <taxon>Planctomycetia incertae sedis</taxon>
        <taxon>Saltatorellus</taxon>
    </lineage>
</organism>
<dbReference type="OrthoDB" id="9793216at2"/>
<dbReference type="AlphaFoldDB" id="A0A518EN93"/>
<feature type="domain" description="DinB-like" evidence="1">
    <location>
        <begin position="10"/>
        <end position="142"/>
    </location>
</feature>
<dbReference type="RefSeq" id="WP_145194959.1">
    <property type="nucleotide sequence ID" value="NZ_CP036434.1"/>
</dbReference>